<dbReference type="AlphaFoldDB" id="A0A2A6FTK8"/>
<evidence type="ECO:0000313" key="2">
    <source>
        <dbReference type="EMBL" id="PDQ36059.1"/>
    </source>
</evidence>
<feature type="signal peptide" evidence="1">
    <location>
        <begin position="1"/>
        <end position="23"/>
    </location>
</feature>
<proteinExistence type="predicted"/>
<accession>A0A2A6FTK8</accession>
<organism evidence="2 3">
    <name type="scientific">Candidatus Lumbricidiphila eiseniae</name>
    <dbReference type="NCBI Taxonomy" id="1969409"/>
    <lineage>
        <taxon>Bacteria</taxon>
        <taxon>Bacillati</taxon>
        <taxon>Actinomycetota</taxon>
        <taxon>Actinomycetes</taxon>
        <taxon>Micrococcales</taxon>
        <taxon>Microbacteriaceae</taxon>
        <taxon>Candidatus Lumbricidiphila</taxon>
    </lineage>
</organism>
<comment type="caution">
    <text evidence="2">The sequence shown here is derived from an EMBL/GenBank/DDBJ whole genome shotgun (WGS) entry which is preliminary data.</text>
</comment>
<evidence type="ECO:0000313" key="3">
    <source>
        <dbReference type="Proteomes" id="UP000219994"/>
    </source>
</evidence>
<reference evidence="3" key="1">
    <citation type="submission" date="2017-03" db="EMBL/GenBank/DDBJ databases">
        <authorList>
            <person name="Lund M.B."/>
        </authorList>
    </citation>
    <scope>NUCLEOTIDE SEQUENCE [LARGE SCALE GENOMIC DNA]</scope>
</reference>
<feature type="chain" id="PRO_5038881251" evidence="1">
    <location>
        <begin position="24"/>
        <end position="149"/>
    </location>
</feature>
<name>A0A2A6FTK8_9MICO</name>
<gene>
    <name evidence="2" type="ORF">B5766_02650</name>
</gene>
<protein>
    <submittedName>
        <fullName evidence="2">Uncharacterized protein</fullName>
    </submittedName>
</protein>
<keyword evidence="1" id="KW-0732">Signal</keyword>
<dbReference type="Proteomes" id="UP000219994">
    <property type="component" value="Unassembled WGS sequence"/>
</dbReference>
<dbReference type="PROSITE" id="PS51257">
    <property type="entry name" value="PROKAR_LIPOPROTEIN"/>
    <property type="match status" value="1"/>
</dbReference>
<dbReference type="EMBL" id="NAEP01000023">
    <property type="protein sequence ID" value="PDQ36059.1"/>
    <property type="molecule type" value="Genomic_DNA"/>
</dbReference>
<evidence type="ECO:0000256" key="1">
    <source>
        <dbReference type="SAM" id="SignalP"/>
    </source>
</evidence>
<sequence>MGEILKRALVASTAVALVLSALAGCASSTNTADSPSPTVTVPGFPPGVVPSTEIPTEVTNTVELRAQVVVDKCGKTPSGWGASGVVTNPTDDPESLLLTVFFTDEKATVIDFAETTVQVGAKGKANWTAAKSFVVTPNMTCVLRGVSKK</sequence>